<dbReference type="SUPFAM" id="SSF64376">
    <property type="entry name" value="YlxR-like"/>
    <property type="match status" value="1"/>
</dbReference>
<dbReference type="Gene3D" id="3.30.1230.10">
    <property type="entry name" value="YlxR-like"/>
    <property type="match status" value="1"/>
</dbReference>
<dbReference type="Pfam" id="PF04296">
    <property type="entry name" value="YlxR"/>
    <property type="match status" value="1"/>
</dbReference>
<dbReference type="InterPro" id="IPR007393">
    <property type="entry name" value="YlxR_dom"/>
</dbReference>
<accession>A0ABW4S9V1</accession>
<keyword evidence="3" id="KW-1185">Reference proteome</keyword>
<evidence type="ECO:0000313" key="2">
    <source>
        <dbReference type="EMBL" id="MFD1913579.1"/>
    </source>
</evidence>
<feature type="domain" description="YlxR" evidence="1">
    <location>
        <begin position="15"/>
        <end position="89"/>
    </location>
</feature>
<dbReference type="PANTHER" id="PTHR34215:SF1">
    <property type="entry name" value="YLXR DOMAIN-CONTAINING PROTEIN"/>
    <property type="match status" value="1"/>
</dbReference>
<name>A0ABW4S9V1_9RHOB</name>
<sequence length="213" mass="22448">MTRGGRDKDRDEPERRCIATGESQPKAGLIRFVVGPEGQVIPDLLERLPGRGIWVSADRAAVEKAVKKGLFARAARQPVQTGDLVSALEAGLGRRVVDLLSLARKGGAAVAGFEKVKDWLVKDQAEVLIQACDGSERGKTKLRPPEPVNAGDTTFIGCLTAAELGLAFGREHVIHAALAAGGLTARVVDEARKLSGIRGQIGGRAAGKDTKDA</sequence>
<dbReference type="InterPro" id="IPR037465">
    <property type="entry name" value="YlxR"/>
</dbReference>
<dbReference type="Gene3D" id="3.30.1330.30">
    <property type="match status" value="1"/>
</dbReference>
<evidence type="ECO:0000259" key="1">
    <source>
        <dbReference type="Pfam" id="PF04296"/>
    </source>
</evidence>
<dbReference type="CDD" id="cd00279">
    <property type="entry name" value="YlxR"/>
    <property type="match status" value="1"/>
</dbReference>
<dbReference type="InterPro" id="IPR035931">
    <property type="entry name" value="YlxR-like_sf"/>
</dbReference>
<evidence type="ECO:0000313" key="3">
    <source>
        <dbReference type="Proteomes" id="UP001597353"/>
    </source>
</evidence>
<dbReference type="EMBL" id="JBHUGH010000012">
    <property type="protein sequence ID" value="MFD1913579.1"/>
    <property type="molecule type" value="Genomic_DNA"/>
</dbReference>
<organism evidence="2 3">
    <name type="scientific">Halodurantibacterium flavum</name>
    <dbReference type="NCBI Taxonomy" id="1382802"/>
    <lineage>
        <taxon>Bacteria</taxon>
        <taxon>Pseudomonadati</taxon>
        <taxon>Pseudomonadota</taxon>
        <taxon>Alphaproteobacteria</taxon>
        <taxon>Rhodobacterales</taxon>
        <taxon>Paracoccaceae</taxon>
        <taxon>Halodurantibacterium</taxon>
    </lineage>
</organism>
<dbReference type="PANTHER" id="PTHR34215">
    <property type="entry name" value="BLL0784 PROTEIN"/>
    <property type="match status" value="1"/>
</dbReference>
<dbReference type="RefSeq" id="WP_390263667.1">
    <property type="nucleotide sequence ID" value="NZ_JBHUGH010000012.1"/>
</dbReference>
<gene>
    <name evidence="2" type="ORF">ACFSGJ_15305</name>
</gene>
<dbReference type="NCBIfam" id="NF006622">
    <property type="entry name" value="PRK09190.1"/>
    <property type="match status" value="1"/>
</dbReference>
<protein>
    <submittedName>
        <fullName evidence="2">RNA-binding protein</fullName>
    </submittedName>
</protein>
<dbReference type="SUPFAM" id="SSF55315">
    <property type="entry name" value="L30e-like"/>
    <property type="match status" value="1"/>
</dbReference>
<proteinExistence type="predicted"/>
<comment type="caution">
    <text evidence="2">The sequence shown here is derived from an EMBL/GenBank/DDBJ whole genome shotgun (WGS) entry which is preliminary data.</text>
</comment>
<dbReference type="Proteomes" id="UP001597353">
    <property type="component" value="Unassembled WGS sequence"/>
</dbReference>
<reference evidence="3" key="1">
    <citation type="journal article" date="2019" name="Int. J. Syst. Evol. Microbiol.">
        <title>The Global Catalogue of Microorganisms (GCM) 10K type strain sequencing project: providing services to taxonomists for standard genome sequencing and annotation.</title>
        <authorList>
            <consortium name="The Broad Institute Genomics Platform"/>
            <consortium name="The Broad Institute Genome Sequencing Center for Infectious Disease"/>
            <person name="Wu L."/>
            <person name="Ma J."/>
        </authorList>
    </citation>
    <scope>NUCLEOTIDE SEQUENCE [LARGE SCALE GENOMIC DNA]</scope>
    <source>
        <strain evidence="3">CGMCC 4.7242</strain>
    </source>
</reference>
<dbReference type="InterPro" id="IPR029064">
    <property type="entry name" value="Ribosomal_eL30-like_sf"/>
</dbReference>